<dbReference type="PANTHER" id="PTHR17972:SF0">
    <property type="entry name" value="NUCLEOLAR PROTEIN 6"/>
    <property type="match status" value="1"/>
</dbReference>
<feature type="compositionally biased region" description="Pro residues" evidence="5">
    <location>
        <begin position="605"/>
        <end position="614"/>
    </location>
</feature>
<feature type="region of interest" description="Disordered" evidence="5">
    <location>
        <begin position="468"/>
        <end position="540"/>
    </location>
</feature>
<accession>A0ABQ8U1U5</accession>
<dbReference type="EMBL" id="JAPMOS010000309">
    <property type="protein sequence ID" value="KAJ4453145.1"/>
    <property type="molecule type" value="Genomic_DNA"/>
</dbReference>
<dbReference type="Gene3D" id="1.10.1410.10">
    <property type="match status" value="1"/>
</dbReference>
<evidence type="ECO:0000256" key="2">
    <source>
        <dbReference type="ARBA" id="ARBA00006674"/>
    </source>
</evidence>
<evidence type="ECO:0000259" key="11">
    <source>
        <dbReference type="Pfam" id="PF17407"/>
    </source>
</evidence>
<feature type="domain" description="Nrap protein" evidence="9">
    <location>
        <begin position="877"/>
        <end position="1087"/>
    </location>
</feature>
<dbReference type="PANTHER" id="PTHR17972">
    <property type="entry name" value="NUCLEOLAR RNA-ASSOCIATED PROTEIN"/>
    <property type="match status" value="1"/>
</dbReference>
<name>A0ABQ8U1U5_9EUKA</name>
<feature type="region of interest" description="Disordered" evidence="5">
    <location>
        <begin position="575"/>
        <end position="615"/>
    </location>
</feature>
<evidence type="ECO:0000259" key="6">
    <source>
        <dbReference type="Pfam" id="PF03813"/>
    </source>
</evidence>
<sequence length="1499" mass="161682">MEFWREEITQLIQESRAPDNETVKKMLLELQGAIRAIAPSEITSTSNPFPALPVTSPRTCLSFVPPSTFKLIGSFRLGTTVQTNFNVDLAMEMPRTCFHGKDFLHGRYFAKRILFLRTIAAQIGSLFPQSHTLQVEYLHGCPYRPILVFVPHAGTSGAPQPVLRLFPTLPAQLFQPGKLAPSRCNFRAVDALRSECTQFDLGSTEAAQALATAAGAAMGAAEPAEEEEAAEGAGYFPTPNYSNWIAADTCPITHRALLHAHMQAFPAAKDAAVLFRIWARQRGLLQHSDAVSGYHFSMLLAYLSQPRPNLHLAAVPQAAPGQPAPPQPQPLVRLRAQMDALQTFRAALAYIANGPMLTEGLAFDHATITQPGSVFGSTAQEGSLMPTEDAAPPSLDSWRAHFGVCLVDPVHGCNVTGSCSRGAWAELQVHARGALDVITRAQRSSCSRTHPAPKFCIQCARATALSADASTTPSPPLQMLVSQALGPPPKKPAAAEGQEDGAEDSEQQQQPAADGDEDEDPALKKIRPAPRPNANAQAERLAAEQRAILIAAARSPIMRLFMTAPLSPECGAEAAARQNVAAPRAAPPTPKGKKSKKPRASPDAPAAPAPPVHPLPCAERYDLTIHLGCTPLPRRPPAVTSAAGLPRSLFLADAAKPSSDPVAALQGRMLVDGPARLRAAEGLQRVLERALGERALAVRVLADPGVACRVALDQDPPAALSSHGSGSCPLWVCLLLDVHAEGRLVERGPPADQADAVADFRAFWGPKAETRRFKDGTILESVVWEPECGLVPPPPPSHPADGNLRRRIPEFVVRYALTRFFEVADRTPALAPAPCPFVNAPTVAEVGEENRTGIWATPMWAVHAQWDSVLAAPFTTPALMMAYDQLANDLRGLAGLPLRILELQPVSPAMRFTDPFPPRPHPLLGAPADAAFPEEPRNLALEPLHVLLRVRSRTRPPRGLVVDCSSPAAIAMLKCSFAMRLAERIEAVHKATTTCHVTRDGCVDITRGGFLYRVSLYDPFELRVLQGHAALPDSALAVGAEAEAANEGEEDQQSKQTVREQRWQAFLEARDQWVDEPAHHRSIEALQRAFPTFRPACRLVKRWVHAQMLQPHITDRCVELLVGSLFTDPRYLPVPTSAPAALYRFFHLVSTHNFASPLLVDFESAEDIQAASQGPVNPMNAPLLGHSGALADVLNNHRAWLDRVKAGEAPALPSPSLELAEAASTPFQSCMFLASRYDHSGARWNGLRIVDPAVFRRFVGCCKQAADVWKALANGPTQFETPADWMVLFHPTLAARSAFHGLLLLCPQLLPASRNTLRPHHQLVAGLADALEGRVSQAVLDALHAQADSHAPANPHALPAALRHLFKSSPFKNLHPVVGLLAGKAPVPADAKSDDQPEAGSSRKDKTAGARPSPLGLMRVDLDPIRLLVRDLERYLGHRALFFYDPEGTVVGMVWRPDFTKALKAATEGPAAATTPLEALRAALGRIGAGLLEDVLVVP</sequence>
<dbReference type="Pfam" id="PF17407">
    <property type="entry name" value="Nrap_D6"/>
    <property type="match status" value="1"/>
</dbReference>
<evidence type="ECO:0000256" key="5">
    <source>
        <dbReference type="SAM" id="MobiDB-lite"/>
    </source>
</evidence>
<comment type="caution">
    <text evidence="12">The sequence shown here is derived from an EMBL/GenBank/DDBJ whole genome shotgun (WGS) entry which is preliminary data.</text>
</comment>
<dbReference type="Pfam" id="PF17404">
    <property type="entry name" value="Nrap_D3"/>
    <property type="match status" value="1"/>
</dbReference>
<organism evidence="12 13">
    <name type="scientific">Paratrimastix pyriformis</name>
    <dbReference type="NCBI Taxonomy" id="342808"/>
    <lineage>
        <taxon>Eukaryota</taxon>
        <taxon>Metamonada</taxon>
        <taxon>Preaxostyla</taxon>
        <taxon>Paratrimastigidae</taxon>
        <taxon>Paratrimastix</taxon>
    </lineage>
</organism>
<dbReference type="Pfam" id="PF17403">
    <property type="entry name" value="Nrap_D2"/>
    <property type="match status" value="1"/>
</dbReference>
<dbReference type="Pfam" id="PF17406">
    <property type="entry name" value="Nrap_D5"/>
    <property type="match status" value="1"/>
</dbReference>
<feature type="domain" description="Nrap protein" evidence="11">
    <location>
        <begin position="1406"/>
        <end position="1468"/>
    </location>
</feature>
<dbReference type="InterPro" id="IPR035082">
    <property type="entry name" value="Nrap_D1"/>
</dbReference>
<feature type="domain" description="Nrap protein" evidence="6">
    <location>
        <begin position="87"/>
        <end position="262"/>
    </location>
</feature>
<evidence type="ECO:0000259" key="9">
    <source>
        <dbReference type="Pfam" id="PF17405"/>
    </source>
</evidence>
<dbReference type="InterPro" id="IPR035371">
    <property type="entry name" value="Nrap_D6"/>
</dbReference>
<evidence type="ECO:0000313" key="13">
    <source>
        <dbReference type="Proteomes" id="UP001141327"/>
    </source>
</evidence>
<comment type="similarity">
    <text evidence="2">Belongs to the NRAP family.</text>
</comment>
<keyword evidence="13" id="KW-1185">Reference proteome</keyword>
<gene>
    <name evidence="12" type="ORF">PAPYR_12486</name>
</gene>
<evidence type="ECO:0000259" key="10">
    <source>
        <dbReference type="Pfam" id="PF17406"/>
    </source>
</evidence>
<dbReference type="Pfam" id="PF17405">
    <property type="entry name" value="Nrap_D4"/>
    <property type="match status" value="1"/>
</dbReference>
<feature type="compositionally biased region" description="Low complexity" evidence="5">
    <location>
        <begin position="575"/>
        <end position="584"/>
    </location>
</feature>
<evidence type="ECO:0000313" key="12">
    <source>
        <dbReference type="EMBL" id="KAJ4453145.1"/>
    </source>
</evidence>
<evidence type="ECO:0000259" key="8">
    <source>
        <dbReference type="Pfam" id="PF17404"/>
    </source>
</evidence>
<feature type="domain" description="Nrap protein" evidence="8">
    <location>
        <begin position="679"/>
        <end position="787"/>
    </location>
</feature>
<dbReference type="InterPro" id="IPR035368">
    <property type="entry name" value="Nrap_D3"/>
</dbReference>
<keyword evidence="4" id="KW-0539">Nucleus</keyword>
<evidence type="ECO:0000259" key="7">
    <source>
        <dbReference type="Pfam" id="PF17403"/>
    </source>
</evidence>
<dbReference type="InterPro" id="IPR005554">
    <property type="entry name" value="NOL6/Upt22"/>
</dbReference>
<feature type="domain" description="Nrap protein" evidence="10">
    <location>
        <begin position="1090"/>
        <end position="1272"/>
    </location>
</feature>
<evidence type="ECO:0000256" key="4">
    <source>
        <dbReference type="ARBA" id="ARBA00023242"/>
    </source>
</evidence>
<dbReference type="Proteomes" id="UP001141327">
    <property type="component" value="Unassembled WGS sequence"/>
</dbReference>
<dbReference type="InterPro" id="IPR035369">
    <property type="entry name" value="Nrap_D4"/>
</dbReference>
<protein>
    <submittedName>
        <fullName evidence="12">Nucleolar RNA-associated family protein</fullName>
    </submittedName>
</protein>
<evidence type="ECO:0000256" key="3">
    <source>
        <dbReference type="ARBA" id="ARBA00022884"/>
    </source>
</evidence>
<reference evidence="12" key="1">
    <citation type="journal article" date="2022" name="bioRxiv">
        <title>Genomics of Preaxostyla Flagellates Illuminates Evolutionary Transitions and the Path Towards Mitochondrial Loss.</title>
        <authorList>
            <person name="Novak L.V.F."/>
            <person name="Treitli S.C."/>
            <person name="Pyrih J."/>
            <person name="Halakuc P."/>
            <person name="Pipaliya S.V."/>
            <person name="Vacek V."/>
            <person name="Brzon O."/>
            <person name="Soukal P."/>
            <person name="Eme L."/>
            <person name="Dacks J.B."/>
            <person name="Karnkowska A."/>
            <person name="Elias M."/>
            <person name="Hampl V."/>
        </authorList>
    </citation>
    <scope>NUCLEOTIDE SEQUENCE</scope>
    <source>
        <strain evidence="12">RCP-MX</strain>
    </source>
</reference>
<keyword evidence="3" id="KW-0694">RNA-binding</keyword>
<dbReference type="InterPro" id="IPR035370">
    <property type="entry name" value="Nrap_D5"/>
</dbReference>
<proteinExistence type="inferred from homology"/>
<dbReference type="InterPro" id="IPR035367">
    <property type="entry name" value="Nrap_D2"/>
</dbReference>
<dbReference type="Pfam" id="PF03813">
    <property type="entry name" value="Nrap"/>
    <property type="match status" value="1"/>
</dbReference>
<comment type="subcellular location">
    <subcellularLocation>
        <location evidence="1">Nucleus</location>
        <location evidence="1">Nucleolus</location>
    </subcellularLocation>
</comment>
<feature type="domain" description="Nrap protein" evidence="7">
    <location>
        <begin position="268"/>
        <end position="439"/>
    </location>
</feature>
<evidence type="ECO:0000256" key="1">
    <source>
        <dbReference type="ARBA" id="ARBA00004604"/>
    </source>
</evidence>
<feature type="compositionally biased region" description="Acidic residues" evidence="5">
    <location>
        <begin position="497"/>
        <end position="506"/>
    </location>
</feature>
<feature type="compositionally biased region" description="Basic and acidic residues" evidence="5">
    <location>
        <begin position="1391"/>
        <end position="1408"/>
    </location>
</feature>
<feature type="region of interest" description="Disordered" evidence="5">
    <location>
        <begin position="1387"/>
        <end position="1413"/>
    </location>
</feature>